<protein>
    <submittedName>
        <fullName evidence="1">Uncharacterized protein</fullName>
    </submittedName>
</protein>
<keyword evidence="2" id="KW-1185">Reference proteome</keyword>
<comment type="caution">
    <text evidence="1">The sequence shown here is derived from an EMBL/GenBank/DDBJ whole genome shotgun (WGS) entry which is preliminary data.</text>
</comment>
<reference evidence="1 2" key="1">
    <citation type="journal article" date="2020" name="Cell">
        <title>Large-Scale Comparative Analyses of Tick Genomes Elucidate Their Genetic Diversity and Vector Capacities.</title>
        <authorList>
            <consortium name="Tick Genome and Microbiome Consortium (TIGMIC)"/>
            <person name="Jia N."/>
            <person name="Wang J."/>
            <person name="Shi W."/>
            <person name="Du L."/>
            <person name="Sun Y."/>
            <person name="Zhan W."/>
            <person name="Jiang J.F."/>
            <person name="Wang Q."/>
            <person name="Zhang B."/>
            <person name="Ji P."/>
            <person name="Bell-Sakyi L."/>
            <person name="Cui X.M."/>
            <person name="Yuan T.T."/>
            <person name="Jiang B.G."/>
            <person name="Yang W.F."/>
            <person name="Lam T.T."/>
            <person name="Chang Q.C."/>
            <person name="Ding S.J."/>
            <person name="Wang X.J."/>
            <person name="Zhu J.G."/>
            <person name="Ruan X.D."/>
            <person name="Zhao L."/>
            <person name="Wei J.T."/>
            <person name="Ye R.Z."/>
            <person name="Que T.C."/>
            <person name="Du C.H."/>
            <person name="Zhou Y.H."/>
            <person name="Cheng J.X."/>
            <person name="Dai P.F."/>
            <person name="Guo W.B."/>
            <person name="Han X.H."/>
            <person name="Huang E.J."/>
            <person name="Li L.F."/>
            <person name="Wei W."/>
            <person name="Gao Y.C."/>
            <person name="Liu J.Z."/>
            <person name="Shao H.Z."/>
            <person name="Wang X."/>
            <person name="Wang C.C."/>
            <person name="Yang T.C."/>
            <person name="Huo Q.B."/>
            <person name="Li W."/>
            <person name="Chen H.Y."/>
            <person name="Chen S.E."/>
            <person name="Zhou L.G."/>
            <person name="Ni X.B."/>
            <person name="Tian J.H."/>
            <person name="Sheng Y."/>
            <person name="Liu T."/>
            <person name="Pan Y.S."/>
            <person name="Xia L.Y."/>
            <person name="Li J."/>
            <person name="Zhao F."/>
            <person name="Cao W.C."/>
        </authorList>
    </citation>
    <scope>NUCLEOTIDE SEQUENCE [LARGE SCALE GENOMIC DNA]</scope>
    <source>
        <strain evidence="1">Iper-2018</strain>
    </source>
</reference>
<dbReference type="Proteomes" id="UP000805193">
    <property type="component" value="Unassembled WGS sequence"/>
</dbReference>
<gene>
    <name evidence="1" type="ORF">HPB47_010169</name>
</gene>
<sequence>MDGHTTQDSVEHVAAAATDSPQQETAPRLLQDDGVDIVVGAFDDGVADGVSDAVDDGVADAVAGIGDAVDGIADAVDDAVPDGVSDAVDDGVADAVAGIADAVDGIADAVDVVLDAVDVVNFLVDQVVNGDGQRGPEGGRAQQAAVSPCGPRSLSRVSLVPYRNHSDSSSSSSTSEDEAAGKADSSDDSDDAVSEPRPSAKRKGPPGRLQGRPRTVGLKTPGELDIDELPPIEELHITVPQAELRQAGTVHSVVDRLLVIESCAGQPVLDLDSVLFVSGGAPLGQVFDVFGPVARPFYVVRFNSAQELTGQGLAPGTTVFYAPLHADVTLYVLESEVRKLRGSDASWENNNEPPPECVDFSDDEQERQVRRNRKLRGDGQLDQGGRRPRAPAKQAGTEGRSPQPCPPARVARTQHRFPAAWPPFPPPRWPPARPAWSMPPPPYPNIWGPPPPPGAWPGPWSSPHVPPPDLTSPPPRFHPPPEAMAVQRTQMYDPVPDLHRILTTPPPPLL</sequence>
<organism evidence="1 2">
    <name type="scientific">Ixodes persulcatus</name>
    <name type="common">Taiga tick</name>
    <dbReference type="NCBI Taxonomy" id="34615"/>
    <lineage>
        <taxon>Eukaryota</taxon>
        <taxon>Metazoa</taxon>
        <taxon>Ecdysozoa</taxon>
        <taxon>Arthropoda</taxon>
        <taxon>Chelicerata</taxon>
        <taxon>Arachnida</taxon>
        <taxon>Acari</taxon>
        <taxon>Parasitiformes</taxon>
        <taxon>Ixodida</taxon>
        <taxon>Ixodoidea</taxon>
        <taxon>Ixodidae</taxon>
        <taxon>Ixodinae</taxon>
        <taxon>Ixodes</taxon>
    </lineage>
</organism>
<name>A0AC60P062_IXOPE</name>
<dbReference type="EMBL" id="JABSTQ010011330">
    <property type="protein sequence ID" value="KAG0412685.1"/>
    <property type="molecule type" value="Genomic_DNA"/>
</dbReference>
<evidence type="ECO:0000313" key="1">
    <source>
        <dbReference type="EMBL" id="KAG0412685.1"/>
    </source>
</evidence>
<evidence type="ECO:0000313" key="2">
    <source>
        <dbReference type="Proteomes" id="UP000805193"/>
    </source>
</evidence>
<proteinExistence type="predicted"/>
<accession>A0AC60P062</accession>